<organism evidence="2 3">
    <name type="scientific">Lichtheimia corymbifera JMRC:FSU:9682</name>
    <dbReference type="NCBI Taxonomy" id="1263082"/>
    <lineage>
        <taxon>Eukaryota</taxon>
        <taxon>Fungi</taxon>
        <taxon>Fungi incertae sedis</taxon>
        <taxon>Mucoromycota</taxon>
        <taxon>Mucoromycotina</taxon>
        <taxon>Mucoromycetes</taxon>
        <taxon>Mucorales</taxon>
        <taxon>Lichtheimiaceae</taxon>
        <taxon>Lichtheimia</taxon>
    </lineage>
</organism>
<evidence type="ECO:0000313" key="2">
    <source>
        <dbReference type="EMBL" id="CDH58905.1"/>
    </source>
</evidence>
<feature type="region of interest" description="Disordered" evidence="1">
    <location>
        <begin position="114"/>
        <end position="169"/>
    </location>
</feature>
<comment type="caution">
    <text evidence="2">The sequence shown here is derived from an EMBL/GenBank/DDBJ whole genome shotgun (WGS) entry which is preliminary data.</text>
</comment>
<reference evidence="2" key="1">
    <citation type="submission" date="2013-08" db="EMBL/GenBank/DDBJ databases">
        <title>Gene expansion shapes genome architecture in the human pathogen Lichtheimia corymbifera: an evolutionary genomics analysis in the ancient terrestrial Mucorales (Mucoromycotina).</title>
        <authorList>
            <person name="Schwartze V.U."/>
            <person name="Winter S."/>
            <person name="Shelest E."/>
            <person name="Marcet-Houben M."/>
            <person name="Horn F."/>
            <person name="Wehner S."/>
            <person name="Hoffmann K."/>
            <person name="Riege K."/>
            <person name="Sammeth M."/>
            <person name="Nowrousian M."/>
            <person name="Valiante V."/>
            <person name="Linde J."/>
            <person name="Jacobsen I.D."/>
            <person name="Marz M."/>
            <person name="Brakhage A.A."/>
            <person name="Gabaldon T."/>
            <person name="Bocker S."/>
            <person name="Voigt K."/>
        </authorList>
    </citation>
    <scope>NUCLEOTIDE SEQUENCE [LARGE SCALE GENOMIC DNA]</scope>
    <source>
        <strain evidence="2">FSU 9682</strain>
    </source>
</reference>
<name>A0A068SAA5_9FUNG</name>
<dbReference type="OrthoDB" id="5279943at2759"/>
<evidence type="ECO:0000256" key="1">
    <source>
        <dbReference type="SAM" id="MobiDB-lite"/>
    </source>
</evidence>
<dbReference type="Proteomes" id="UP000027586">
    <property type="component" value="Unassembled WGS sequence"/>
</dbReference>
<dbReference type="AlphaFoldDB" id="A0A068SAA5"/>
<evidence type="ECO:0000313" key="3">
    <source>
        <dbReference type="Proteomes" id="UP000027586"/>
    </source>
</evidence>
<dbReference type="VEuPathDB" id="FungiDB:LCOR_09752.1"/>
<feature type="compositionally biased region" description="Acidic residues" evidence="1">
    <location>
        <begin position="114"/>
        <end position="127"/>
    </location>
</feature>
<proteinExistence type="predicted"/>
<dbReference type="EMBL" id="CBTN010000062">
    <property type="protein sequence ID" value="CDH58905.1"/>
    <property type="molecule type" value="Genomic_DNA"/>
</dbReference>
<gene>
    <name evidence="2" type="ORF">LCOR_09752.1</name>
</gene>
<accession>A0A068SAA5</accession>
<sequence length="316" mass="35950">MSLFASEYIPLPPSQQRRSSVDIRGQSVNSDILVALLDRPGEMHALTARNTHFYTALKNYITETQGADAWLRFQEIVYAPREEIPDREWINAISAFLSHNPVFLSKFKESVGYEDDDDYHSEEDEDSSPLPSPRQSYYYYDDDDEGVVGKRRRSRQSSGGGGASRSSMMRPPPTYECLLALRDYPNIQARLPLMCPAYFRKARQLMSLAPSASRSNAVRRNSILEEVDVMDDSTGGDDEQRFNMCDQDSEGPYEHFCQVVCTTRQEQPDDEAWLDAIVESLDGWPQLLDDLEQIAMSLDAQDDDEQQQQGSPDAYI</sequence>
<protein>
    <submittedName>
        <fullName evidence="2">Uncharacterized protein</fullName>
    </submittedName>
</protein>
<keyword evidence="3" id="KW-1185">Reference proteome</keyword>